<keyword evidence="2" id="KW-1185">Reference proteome</keyword>
<organism evidence="1 2">
    <name type="scientific">Nocardioides simplex</name>
    <name type="common">Arthrobacter simplex</name>
    <dbReference type="NCBI Taxonomy" id="2045"/>
    <lineage>
        <taxon>Bacteria</taxon>
        <taxon>Bacillati</taxon>
        <taxon>Actinomycetota</taxon>
        <taxon>Actinomycetes</taxon>
        <taxon>Propionibacteriales</taxon>
        <taxon>Nocardioidaceae</taxon>
        <taxon>Pimelobacter</taxon>
    </lineage>
</organism>
<gene>
    <name evidence="1" type="ORF">KR76_01155</name>
</gene>
<dbReference type="KEGG" id="psim:KR76_01155"/>
<dbReference type="RefSeq" id="WP_038676032.1">
    <property type="nucleotide sequence ID" value="NZ_BJMC01000025.1"/>
</dbReference>
<protein>
    <submittedName>
        <fullName evidence="1">Uncharacterized protein</fullName>
    </submittedName>
</protein>
<evidence type="ECO:0000313" key="2">
    <source>
        <dbReference type="Proteomes" id="UP000030300"/>
    </source>
</evidence>
<dbReference type="GeneID" id="96607606"/>
<dbReference type="eggNOG" id="ENOG5033INS">
    <property type="taxonomic scope" value="Bacteria"/>
</dbReference>
<proteinExistence type="predicted"/>
<dbReference type="HOGENOM" id="CLU_098654_2_0_11"/>
<reference evidence="1 2" key="1">
    <citation type="journal article" date="2015" name="Genome Announc.">
        <title>Complete Genome Sequence of Steroid-Transforming Nocardioides simplex VKM Ac-2033D.</title>
        <authorList>
            <person name="Shtratnikova V.Y."/>
            <person name="Schelkunov M.I."/>
            <person name="Pekov Y.A."/>
            <person name="Fokina V.V."/>
            <person name="Logacheva M.D."/>
            <person name="Sokolov S.L."/>
            <person name="Bragin E.Y."/>
            <person name="Ashapkin V.V."/>
            <person name="Donova M.V."/>
        </authorList>
    </citation>
    <scope>NUCLEOTIDE SEQUENCE [LARGE SCALE GENOMIC DNA]</scope>
    <source>
        <strain evidence="1 2">VKM Ac-2033D</strain>
    </source>
</reference>
<name>A0A0A1DGK8_NOCSI</name>
<accession>A0A0A1DGK8</accession>
<dbReference type="EMBL" id="CP009896">
    <property type="protein sequence ID" value="AIY15727.1"/>
    <property type="molecule type" value="Genomic_DNA"/>
</dbReference>
<sequence length="176" mass="19938">MDRLTGPHVFVDETKHRDYVMAAASLSPRDVAVARRHVRALALPGAERVHFTHERPARRRQLLASMREIDVQVTLYVARTRDHAAGRSACLKAILDDVVEVKAAMLVLELDDSVAVADRRLIAQRFRYEPDVPHYRQLRAKEEPLLWISDAVAWCAQRGGEWAEACAPLVVETRLV</sequence>
<dbReference type="OrthoDB" id="5188615at2"/>
<dbReference type="Proteomes" id="UP000030300">
    <property type="component" value="Chromosome"/>
</dbReference>
<dbReference type="AlphaFoldDB" id="A0A0A1DGK8"/>
<evidence type="ECO:0000313" key="1">
    <source>
        <dbReference type="EMBL" id="AIY15727.1"/>
    </source>
</evidence>